<evidence type="ECO:0000313" key="2">
    <source>
        <dbReference type="Proteomes" id="UP001596058"/>
    </source>
</evidence>
<proteinExistence type="predicted"/>
<evidence type="ECO:0000313" key="1">
    <source>
        <dbReference type="EMBL" id="MFC5825686.1"/>
    </source>
</evidence>
<organism evidence="1 2">
    <name type="scientific">Nonomuraea insulae</name>
    <dbReference type="NCBI Taxonomy" id="1616787"/>
    <lineage>
        <taxon>Bacteria</taxon>
        <taxon>Bacillati</taxon>
        <taxon>Actinomycetota</taxon>
        <taxon>Actinomycetes</taxon>
        <taxon>Streptosporangiales</taxon>
        <taxon>Streptosporangiaceae</taxon>
        <taxon>Nonomuraea</taxon>
    </lineage>
</organism>
<reference evidence="2" key="1">
    <citation type="journal article" date="2019" name="Int. J. Syst. Evol. Microbiol.">
        <title>The Global Catalogue of Microorganisms (GCM) 10K type strain sequencing project: providing services to taxonomists for standard genome sequencing and annotation.</title>
        <authorList>
            <consortium name="The Broad Institute Genomics Platform"/>
            <consortium name="The Broad Institute Genome Sequencing Center for Infectious Disease"/>
            <person name="Wu L."/>
            <person name="Ma J."/>
        </authorList>
    </citation>
    <scope>NUCLEOTIDE SEQUENCE [LARGE SCALE GENOMIC DNA]</scope>
    <source>
        <strain evidence="2">CCUG 53903</strain>
    </source>
</reference>
<dbReference type="EMBL" id="JBHSPA010000023">
    <property type="protein sequence ID" value="MFC5825686.1"/>
    <property type="molecule type" value="Genomic_DNA"/>
</dbReference>
<sequence length="169" mass="18559">MAMPEPKMCHCCGEELSEDNLAWDYLYPDDLTEQIESERPDPVIHYESRTVIVSDAGSFMRAIMPVRLDAGLTATLGVWLAFTSKEEFERTMAAGRAGGDVWKALTFSGVLVNRVEPWPGVYGAEATATVLADKGPNGAPYISGTTQPLLAEVLAQEWPHQTFLPARSR</sequence>
<dbReference type="InterPro" id="IPR018697">
    <property type="entry name" value="DUF2199"/>
</dbReference>
<dbReference type="RefSeq" id="WP_379515204.1">
    <property type="nucleotide sequence ID" value="NZ_JBHSPA010000023.1"/>
</dbReference>
<dbReference type="Pfam" id="PF09965">
    <property type="entry name" value="DUF2199"/>
    <property type="match status" value="1"/>
</dbReference>
<protein>
    <submittedName>
        <fullName evidence="1">DUF2199 domain-containing protein</fullName>
    </submittedName>
</protein>
<keyword evidence="2" id="KW-1185">Reference proteome</keyword>
<gene>
    <name evidence="1" type="ORF">ACFPZ3_17630</name>
</gene>
<accession>A0ABW1CMF2</accession>
<comment type="caution">
    <text evidence="1">The sequence shown here is derived from an EMBL/GenBank/DDBJ whole genome shotgun (WGS) entry which is preliminary data.</text>
</comment>
<dbReference type="Proteomes" id="UP001596058">
    <property type="component" value="Unassembled WGS sequence"/>
</dbReference>
<name>A0ABW1CMF2_9ACTN</name>